<reference evidence="9 10" key="1">
    <citation type="submission" date="2020-08" db="EMBL/GenBank/DDBJ databases">
        <authorList>
            <person name="Liu C."/>
            <person name="Sun Q."/>
        </authorList>
    </citation>
    <scope>NUCLEOTIDE SEQUENCE [LARGE SCALE GENOMIC DNA]</scope>
    <source>
        <strain evidence="9 10">NSJ-29</strain>
    </source>
</reference>
<evidence type="ECO:0000256" key="5">
    <source>
        <dbReference type="ARBA" id="ARBA00022989"/>
    </source>
</evidence>
<dbReference type="EMBL" id="CP060635">
    <property type="protein sequence ID" value="QNM09422.1"/>
    <property type="molecule type" value="Genomic_DNA"/>
</dbReference>
<dbReference type="GO" id="GO:0007035">
    <property type="term" value="P:vacuolar acidification"/>
    <property type="evidence" value="ECO:0007669"/>
    <property type="project" value="TreeGrafter"/>
</dbReference>
<keyword evidence="10" id="KW-1185">Reference proteome</keyword>
<evidence type="ECO:0000313" key="10">
    <source>
        <dbReference type="Proteomes" id="UP000515860"/>
    </source>
</evidence>
<keyword evidence="5 8" id="KW-1133">Transmembrane helix</keyword>
<dbReference type="PANTHER" id="PTHR11629:SF63">
    <property type="entry name" value="V-TYPE PROTON ATPASE SUBUNIT A"/>
    <property type="match status" value="1"/>
</dbReference>
<keyword evidence="4 8" id="KW-0812">Transmembrane</keyword>
<dbReference type="InterPro" id="IPR002490">
    <property type="entry name" value="V-ATPase_116kDa_su"/>
</dbReference>
<evidence type="ECO:0000256" key="2">
    <source>
        <dbReference type="ARBA" id="ARBA00009904"/>
    </source>
</evidence>
<feature type="transmembrane region" description="Helical" evidence="8">
    <location>
        <begin position="494"/>
        <end position="524"/>
    </location>
</feature>
<dbReference type="Gene3D" id="3.30.70.2750">
    <property type="match status" value="1"/>
</dbReference>
<organism evidence="9 10">
    <name type="scientific">Wansuia hejianensis</name>
    <dbReference type="NCBI Taxonomy" id="2763667"/>
    <lineage>
        <taxon>Bacteria</taxon>
        <taxon>Bacillati</taxon>
        <taxon>Bacillota</taxon>
        <taxon>Clostridia</taxon>
        <taxon>Lachnospirales</taxon>
        <taxon>Lachnospiraceae</taxon>
        <taxon>Wansuia</taxon>
    </lineage>
</organism>
<keyword evidence="6" id="KW-0406">Ion transport</keyword>
<dbReference type="PANTHER" id="PTHR11629">
    <property type="entry name" value="VACUOLAR PROTON ATPASES"/>
    <property type="match status" value="1"/>
</dbReference>
<feature type="transmembrane region" description="Helical" evidence="8">
    <location>
        <begin position="458"/>
        <end position="482"/>
    </location>
</feature>
<dbReference type="GO" id="GO:0051117">
    <property type="term" value="F:ATPase binding"/>
    <property type="evidence" value="ECO:0007669"/>
    <property type="project" value="TreeGrafter"/>
</dbReference>
<evidence type="ECO:0000256" key="6">
    <source>
        <dbReference type="ARBA" id="ARBA00023065"/>
    </source>
</evidence>
<accession>A0A7G9GF40</accession>
<evidence type="ECO:0000256" key="1">
    <source>
        <dbReference type="ARBA" id="ARBA00004141"/>
    </source>
</evidence>
<dbReference type="Gene3D" id="1.20.1460.20">
    <property type="match status" value="1"/>
</dbReference>
<evidence type="ECO:0000256" key="4">
    <source>
        <dbReference type="ARBA" id="ARBA00022692"/>
    </source>
</evidence>
<protein>
    <submittedName>
        <fullName evidence="9">V-type ATP synthase subunit I</fullName>
    </submittedName>
</protein>
<sequence length="672" mass="74901">MAVLQMQKLYICALKSNRKQILEDLQRRGLVQIEASGEEDPLFQRMDTAPMRTGYEKRARTAEDALKVLDQYAPEKRGMLDSLNGKTEISLADYEKNVKQQEQSLSIASHILALQKKLTESRAQQSRLLASRESLVPWMRLDLPLDARGTKTTAILLGALPGQWTLEQLQSALVVDAPGLEAFDLEILGSDPTQTCIFAACLRADSGQMEDALRKNGFARPSVQSSLTPSAYDEKLRKKYDESLSEEQALLSELASLSTERGRLRFLSDYYTMRADKYRVLGQLLQSRHVFFITGYIPKQNAARLKSHLEDAYCCTAELEDIPADESAPVLLRNNGFSAPTEGVVTSYGLPHKGEIDPTGIMAVFYYFFFGLMLSDAGYGILMTVGCFIFLKKYPRMAQGLKNMLTMFMYCGISTTFWGIMFGGYFGDVIPVVARTFFHTELTIPAVWFVPLDDPMRLLMFSFLFGIIHLFTGLAIKGFLLIRDRKYMDCLCEVGFWYMLLIGLILMLLPSDMFASMAGVTLIFPAWLNLLAKILAITGALGIVLMTGRRRKNFGLRLALGAYELYGATSWLSDVLSYSRLLALGLATGVIASVINTMGAMAGGGVIGAIAFVLIFLVGHTLNLAINLLGAYVHTNRLQYVEFFGKFYEGGGDEFHPFSADSSKYFKIKEEN</sequence>
<feature type="transmembrane region" description="Helical" evidence="8">
    <location>
        <begin position="530"/>
        <end position="548"/>
    </location>
</feature>
<evidence type="ECO:0000313" key="9">
    <source>
        <dbReference type="EMBL" id="QNM09422.1"/>
    </source>
</evidence>
<name>A0A7G9GF40_9FIRM</name>
<dbReference type="Gene3D" id="3.30.70.2170">
    <property type="match status" value="1"/>
</dbReference>
<dbReference type="GO" id="GO:0016471">
    <property type="term" value="C:vacuolar proton-transporting V-type ATPase complex"/>
    <property type="evidence" value="ECO:0007669"/>
    <property type="project" value="TreeGrafter"/>
</dbReference>
<feature type="transmembrane region" description="Helical" evidence="8">
    <location>
        <begin position="403"/>
        <end position="426"/>
    </location>
</feature>
<comment type="subcellular location">
    <subcellularLocation>
        <location evidence="1">Membrane</location>
        <topology evidence="1">Multi-pass membrane protein</topology>
    </subcellularLocation>
</comment>
<dbReference type="RefSeq" id="WP_118642605.1">
    <property type="nucleotide sequence ID" value="NZ_CP060635.1"/>
</dbReference>
<keyword evidence="7 8" id="KW-0472">Membrane</keyword>
<gene>
    <name evidence="9" type="ORF">H9Q79_03810</name>
</gene>
<feature type="transmembrane region" description="Helical" evidence="8">
    <location>
        <begin position="365"/>
        <end position="391"/>
    </location>
</feature>
<dbReference type="Pfam" id="PF01496">
    <property type="entry name" value="V_ATPase_I"/>
    <property type="match status" value="2"/>
</dbReference>
<dbReference type="AlphaFoldDB" id="A0A7G9GF40"/>
<feature type="transmembrane region" description="Helical" evidence="8">
    <location>
        <begin position="581"/>
        <end position="600"/>
    </location>
</feature>
<evidence type="ECO:0000256" key="8">
    <source>
        <dbReference type="SAM" id="Phobius"/>
    </source>
</evidence>
<keyword evidence="3" id="KW-0813">Transport</keyword>
<dbReference type="KEGG" id="whj:H9Q79_03810"/>
<feature type="transmembrane region" description="Helical" evidence="8">
    <location>
        <begin position="606"/>
        <end position="629"/>
    </location>
</feature>
<evidence type="ECO:0000256" key="3">
    <source>
        <dbReference type="ARBA" id="ARBA00022448"/>
    </source>
</evidence>
<evidence type="ECO:0000256" key="7">
    <source>
        <dbReference type="ARBA" id="ARBA00023136"/>
    </source>
</evidence>
<dbReference type="Proteomes" id="UP000515860">
    <property type="component" value="Chromosome"/>
</dbReference>
<dbReference type="GO" id="GO:0033179">
    <property type="term" value="C:proton-transporting V-type ATPase, V0 domain"/>
    <property type="evidence" value="ECO:0007669"/>
    <property type="project" value="InterPro"/>
</dbReference>
<dbReference type="GO" id="GO:0046961">
    <property type="term" value="F:proton-transporting ATPase activity, rotational mechanism"/>
    <property type="evidence" value="ECO:0007669"/>
    <property type="project" value="InterPro"/>
</dbReference>
<comment type="similarity">
    <text evidence="2">Belongs to the V-ATPase 116 kDa subunit family.</text>
</comment>
<proteinExistence type="inferred from homology"/>